<dbReference type="Proteomes" id="UP000016960">
    <property type="component" value="Unassembled WGS sequence"/>
</dbReference>
<comment type="caution">
    <text evidence="2">The sequence shown here is derived from an EMBL/GenBank/DDBJ whole genome shotgun (WGS) entry which is preliminary data.</text>
</comment>
<feature type="region of interest" description="Disordered" evidence="1">
    <location>
        <begin position="109"/>
        <end position="128"/>
    </location>
</feature>
<feature type="compositionally biased region" description="Low complexity" evidence="1">
    <location>
        <begin position="313"/>
        <end position="322"/>
    </location>
</feature>
<keyword evidence="3" id="KW-1185">Reference proteome</keyword>
<gene>
    <name evidence="2" type="ORF">KR51_00000310</name>
</gene>
<proteinExistence type="predicted"/>
<sequence>MAARLNGCKQTQFPQFRWLRIFHNSCYDIGLVIITMNETAKIDATHSSGLTLDDLAPHSGKGLTVASGAGTEAATTDWHAVAEALYDRNRDLHREVAHLQHALAEARERAEVSAAQSQQTEERSARHTEELNAAYEQNLEISEDLRAALELIQKQQTLIEECGQQLDAFRIRTQQLENECASACDELRLAGERDATEAAEIADLRQRLEQQRHYTRQFKTALDSYLVAAGKLAPARNAEEFVAKRISEIHPWSPEATSLDETENEHVDPPVGSWARPSDDVSDRAPEPLTGPLRDDNNVDIADSAETIPRNGASASTSTAAEAAAVAAKRKKLDLFDFARS</sequence>
<dbReference type="eggNOG" id="COG4372">
    <property type="taxonomic scope" value="Bacteria"/>
</dbReference>
<reference evidence="2 3" key="1">
    <citation type="submission" date="2013-05" db="EMBL/GenBank/DDBJ databases">
        <title>Draft genome sequence of Rubidibacter lacunae KORDI 51-2.</title>
        <authorList>
            <person name="Choi D.H."/>
            <person name="Noh J.H."/>
            <person name="Kwon K.-K."/>
            <person name="Lee J.-H."/>
            <person name="Ryu J.-Y."/>
        </authorList>
    </citation>
    <scope>NUCLEOTIDE SEQUENCE [LARGE SCALE GENOMIC DNA]</scope>
    <source>
        <strain evidence="2 3">KORDI 51-2</strain>
    </source>
</reference>
<dbReference type="EMBL" id="ASSJ01000001">
    <property type="protein sequence ID" value="ERN43141.1"/>
    <property type="molecule type" value="Genomic_DNA"/>
</dbReference>
<dbReference type="InParanoid" id="U5DNB0"/>
<accession>U5DNB0</accession>
<protein>
    <submittedName>
        <fullName evidence="2">Uncharacterized protein</fullName>
    </submittedName>
</protein>
<dbReference type="AlphaFoldDB" id="U5DNB0"/>
<evidence type="ECO:0000313" key="2">
    <source>
        <dbReference type="EMBL" id="ERN43141.1"/>
    </source>
</evidence>
<feature type="compositionally biased region" description="Basic and acidic residues" evidence="1">
    <location>
        <begin position="277"/>
        <end position="286"/>
    </location>
</feature>
<name>U5DNB0_9CHRO</name>
<evidence type="ECO:0000313" key="3">
    <source>
        <dbReference type="Proteomes" id="UP000016960"/>
    </source>
</evidence>
<dbReference type="STRING" id="582515.KR51_00000310"/>
<organism evidence="2 3">
    <name type="scientific">Rubidibacter lacunae KORDI 51-2</name>
    <dbReference type="NCBI Taxonomy" id="582515"/>
    <lineage>
        <taxon>Bacteria</taxon>
        <taxon>Bacillati</taxon>
        <taxon>Cyanobacteriota</taxon>
        <taxon>Cyanophyceae</taxon>
        <taxon>Oscillatoriophycideae</taxon>
        <taxon>Chroococcales</taxon>
        <taxon>Aphanothecaceae</taxon>
        <taxon>Rubidibacter</taxon>
    </lineage>
</organism>
<feature type="region of interest" description="Disordered" evidence="1">
    <location>
        <begin position="253"/>
        <end position="322"/>
    </location>
</feature>
<evidence type="ECO:0000256" key="1">
    <source>
        <dbReference type="SAM" id="MobiDB-lite"/>
    </source>
</evidence>